<dbReference type="InterPro" id="IPR010636">
    <property type="entry name" value="Class_II_hydrophobin"/>
</dbReference>
<dbReference type="AlphaFoldDB" id="A0A2H1H3F4"/>
<proteinExistence type="inferred from homology"/>
<sequence>MQFIILALAALAAAAPGGAPTYGGSGSGMAGGHGGSGGYSGGSNNGGSNGGSNGGKFQCSAPLQSSPQCCAVNALGVASLPCNAPTRDIESREDFVKYCGQSGATAQCCVLPALGAGVACEEVKSN</sequence>
<gene>
    <name evidence="3" type="ORF">ZT1E4_G10289</name>
</gene>
<dbReference type="Gene3D" id="3.20.120.10">
    <property type="entry name" value="Hydrophobin"/>
    <property type="match status" value="1"/>
</dbReference>
<dbReference type="Pfam" id="PF06766">
    <property type="entry name" value="Hydrophobin_2"/>
    <property type="match status" value="1"/>
</dbReference>
<evidence type="ECO:0000313" key="4">
    <source>
        <dbReference type="Proteomes" id="UP000245764"/>
    </source>
</evidence>
<organism evidence="3 4">
    <name type="scientific">Zymoseptoria tritici ST99CH_1E4</name>
    <dbReference type="NCBI Taxonomy" id="1276532"/>
    <lineage>
        <taxon>Eukaryota</taxon>
        <taxon>Fungi</taxon>
        <taxon>Dikarya</taxon>
        <taxon>Ascomycota</taxon>
        <taxon>Pezizomycotina</taxon>
        <taxon>Dothideomycetes</taxon>
        <taxon>Dothideomycetidae</taxon>
        <taxon>Mycosphaerellales</taxon>
        <taxon>Mycosphaerellaceae</taxon>
        <taxon>Zymoseptoria</taxon>
    </lineage>
</organism>
<dbReference type="Proteomes" id="UP000245764">
    <property type="component" value="Chromosome 11"/>
</dbReference>
<dbReference type="SUPFAM" id="SSF101751">
    <property type="entry name" value="Hydrophobin II, HfbII"/>
    <property type="match status" value="1"/>
</dbReference>
<evidence type="ECO:0000256" key="2">
    <source>
        <dbReference type="ARBA" id="ARBA00023157"/>
    </source>
</evidence>
<dbReference type="PANTHER" id="PTHR42341">
    <property type="entry name" value="HYDROPHOBIN"/>
    <property type="match status" value="1"/>
</dbReference>
<accession>A0A2H1H3F4</accession>
<evidence type="ECO:0008006" key="5">
    <source>
        <dbReference type="Google" id="ProtNLM"/>
    </source>
</evidence>
<evidence type="ECO:0000313" key="3">
    <source>
        <dbReference type="EMBL" id="SMR60324.1"/>
    </source>
</evidence>
<name>A0A2H1H3F4_ZYMTR</name>
<reference evidence="4" key="1">
    <citation type="submission" date="2017-05" db="EMBL/GenBank/DDBJ databases">
        <authorList>
            <person name="Song R."/>
            <person name="Chenine A.L."/>
            <person name="Ruprecht R.M."/>
        </authorList>
    </citation>
    <scope>NUCLEOTIDE SEQUENCE [LARGE SCALE GENOMIC DNA]</scope>
</reference>
<dbReference type="PANTHER" id="PTHR42341:SF1">
    <property type="entry name" value="HYDROPHOBIN"/>
    <property type="match status" value="1"/>
</dbReference>
<protein>
    <recommendedName>
        <fullName evidence="5">Hydrophobin</fullName>
    </recommendedName>
</protein>
<dbReference type="InterPro" id="IPR036686">
    <property type="entry name" value="Class_II_Hydrophobin_sf"/>
</dbReference>
<dbReference type="EMBL" id="LT854263">
    <property type="protein sequence ID" value="SMR60324.1"/>
    <property type="molecule type" value="Genomic_DNA"/>
</dbReference>
<dbReference type="CDD" id="cd23508">
    <property type="entry name" value="hydrophobin_II"/>
    <property type="match status" value="1"/>
</dbReference>
<keyword evidence="2" id="KW-1015">Disulfide bond</keyword>
<dbReference type="GO" id="GO:0005576">
    <property type="term" value="C:extracellular region"/>
    <property type="evidence" value="ECO:0007669"/>
    <property type="project" value="InterPro"/>
</dbReference>
<comment type="similarity">
    <text evidence="1">Belongs to the cerato-ulmin hydrophobin family.</text>
</comment>
<evidence type="ECO:0000256" key="1">
    <source>
        <dbReference type="ARBA" id="ARBA00009576"/>
    </source>
</evidence>